<gene>
    <name evidence="1" type="ORF">BH720_002350</name>
</gene>
<organism evidence="1 2">
    <name type="scientific">Desertifilum tharense IPPAS B-1220</name>
    <dbReference type="NCBI Taxonomy" id="1781255"/>
    <lineage>
        <taxon>Bacteria</taxon>
        <taxon>Bacillati</taxon>
        <taxon>Cyanobacteriota</taxon>
        <taxon>Cyanophyceae</taxon>
        <taxon>Desertifilales</taxon>
        <taxon>Desertifilaceae</taxon>
        <taxon>Desertifilum</taxon>
    </lineage>
</organism>
<sequence length="71" mass="7495">MLIVGSSRALRGIDPVALREALAAQGYADVSVYNFGVNGATAQVVDLIVRRILTVRTVTEVDFMGGWSAGV</sequence>
<keyword evidence="2" id="KW-1185">Reference proteome</keyword>
<evidence type="ECO:0000313" key="2">
    <source>
        <dbReference type="Proteomes" id="UP000095472"/>
    </source>
</evidence>
<proteinExistence type="predicted"/>
<dbReference type="Proteomes" id="UP000095472">
    <property type="component" value="Chromosome"/>
</dbReference>
<name>A0ACD5GW23_9CYAN</name>
<accession>A0ACD5GW23</accession>
<evidence type="ECO:0000313" key="1">
    <source>
        <dbReference type="EMBL" id="XPM64815.1"/>
    </source>
</evidence>
<reference evidence="1 2" key="1">
    <citation type="journal article" date="2016" name="Genome Announc.">
        <title>Draft Genome Sequence of the Thermotolerant Cyanobacterium Desertifilum sp. IPPAS B-1220.</title>
        <authorList>
            <person name="Mironov K.S."/>
            <person name="Sinetova M.A."/>
            <person name="Bolatkhan K."/>
            <person name="Zayadan B.K."/>
            <person name="Ustinova V.V."/>
            <person name="Kupriyanova E.V."/>
            <person name="Skrypnik A.N."/>
            <person name="Gogoleva N.E."/>
            <person name="Gogolev Y.V."/>
            <person name="Los D.A."/>
        </authorList>
    </citation>
    <scope>NUCLEOTIDE SEQUENCE [LARGE SCALE GENOMIC DNA]</scope>
    <source>
        <strain evidence="1 2">IPPAS B-1220</strain>
    </source>
</reference>
<protein>
    <submittedName>
        <fullName evidence="1">Uncharacterized protein</fullName>
    </submittedName>
</protein>
<dbReference type="EMBL" id="CP182909">
    <property type="protein sequence ID" value="XPM64815.1"/>
    <property type="molecule type" value="Genomic_DNA"/>
</dbReference>